<dbReference type="Proteomes" id="UP000199569">
    <property type="component" value="Unassembled WGS sequence"/>
</dbReference>
<dbReference type="PANTHER" id="PTHR47354:SF5">
    <property type="entry name" value="PROTEIN RFBI"/>
    <property type="match status" value="1"/>
</dbReference>
<dbReference type="InterPro" id="IPR006058">
    <property type="entry name" value="2Fe2S_fd_BS"/>
</dbReference>
<dbReference type="Pfam" id="PF00970">
    <property type="entry name" value="FAD_binding_6"/>
    <property type="match status" value="1"/>
</dbReference>
<dbReference type="InterPro" id="IPR008333">
    <property type="entry name" value="Cbr1-like_FAD-bd_dom"/>
</dbReference>
<protein>
    <submittedName>
        <fullName evidence="4">Ferredoxin-NAD(P)+ reductase (Naphthalene dioxygenase ferredoxin-specific)</fullName>
    </submittedName>
</protein>
<feature type="domain" description="FAD-binding FR-type" evidence="3">
    <location>
        <begin position="101"/>
        <end position="200"/>
    </location>
</feature>
<accession>A0A1G5HM72</accession>
<dbReference type="CDD" id="cd00207">
    <property type="entry name" value="fer2"/>
    <property type="match status" value="1"/>
</dbReference>
<dbReference type="InterPro" id="IPR036010">
    <property type="entry name" value="2Fe-2S_ferredoxin-like_sf"/>
</dbReference>
<keyword evidence="4" id="KW-0223">Dioxygenase</keyword>
<dbReference type="InterPro" id="IPR039261">
    <property type="entry name" value="FNR_nucleotide-bd"/>
</dbReference>
<dbReference type="InterPro" id="IPR017927">
    <property type="entry name" value="FAD-bd_FR_type"/>
</dbReference>
<dbReference type="Gene3D" id="2.40.30.10">
    <property type="entry name" value="Translation factors"/>
    <property type="match status" value="1"/>
</dbReference>
<dbReference type="PROSITE" id="PS00197">
    <property type="entry name" value="2FE2S_FER_1"/>
    <property type="match status" value="1"/>
</dbReference>
<dbReference type="GO" id="GO:0051537">
    <property type="term" value="F:2 iron, 2 sulfur cluster binding"/>
    <property type="evidence" value="ECO:0007669"/>
    <property type="project" value="InterPro"/>
</dbReference>
<sequence>MAHLMSVHGTNRVIQVQADQTILDAALASGIDYPHGCRSGRCGACKTRLVEGEVEMLAHTRFALSDAERQDGYILACRAVPRTSGSILLPGQDEVPPEHPRRNLLCRVVSTSTATHDIRHIRLAVESGGPFTYSPGQYARITLPGAPPRDYSMASLPGPEHLEFLVRRVPDGITSTRMTSGLRIGDVVQVEGPFGSAYLRERYAGPILCVAGGSGLAPIKSIVAAAAVAGLEQPIHVYFGARSERDLYLVEWFTALSSTHPNLTFIPVLSEPDAPTAHRTGLVADAIASDLTDLDGWKAYVAGPPAMVEATGQVLQRRGLQSRDLHADVFFTPELAPAA</sequence>
<dbReference type="SUPFAM" id="SSF54292">
    <property type="entry name" value="2Fe-2S ferredoxin-like"/>
    <property type="match status" value="1"/>
</dbReference>
<reference evidence="4 5" key="1">
    <citation type="submission" date="2016-10" db="EMBL/GenBank/DDBJ databases">
        <authorList>
            <person name="de Groot N.N."/>
        </authorList>
    </citation>
    <scope>NUCLEOTIDE SEQUENCE [LARGE SCALE GENOMIC DNA]</scope>
    <source>
        <strain evidence="4 5">CGMCC 1.7666</strain>
    </source>
</reference>
<dbReference type="InterPro" id="IPR012675">
    <property type="entry name" value="Beta-grasp_dom_sf"/>
</dbReference>
<comment type="cofactor">
    <cofactor evidence="1">
        <name>[2Fe-2S] cluster</name>
        <dbReference type="ChEBI" id="CHEBI:190135"/>
    </cofactor>
</comment>
<dbReference type="PROSITE" id="PS51384">
    <property type="entry name" value="FAD_FR"/>
    <property type="match status" value="1"/>
</dbReference>
<dbReference type="GO" id="GO:0051213">
    <property type="term" value="F:dioxygenase activity"/>
    <property type="evidence" value="ECO:0007669"/>
    <property type="project" value="UniProtKB-KW"/>
</dbReference>
<dbReference type="InterPro" id="IPR017938">
    <property type="entry name" value="Riboflavin_synthase-like_b-brl"/>
</dbReference>
<name>A0A1G5HM72_9HYPH</name>
<evidence type="ECO:0000259" key="2">
    <source>
        <dbReference type="PROSITE" id="PS51085"/>
    </source>
</evidence>
<evidence type="ECO:0000313" key="5">
    <source>
        <dbReference type="Proteomes" id="UP000199569"/>
    </source>
</evidence>
<feature type="domain" description="2Fe-2S ferredoxin-type" evidence="2">
    <location>
        <begin position="3"/>
        <end position="94"/>
    </location>
</feature>
<evidence type="ECO:0000313" key="4">
    <source>
        <dbReference type="EMBL" id="SCY64876.1"/>
    </source>
</evidence>
<gene>
    <name evidence="4" type="ORF">SAMN02927923_01820</name>
</gene>
<dbReference type="SUPFAM" id="SSF63380">
    <property type="entry name" value="Riboflavin synthase domain-like"/>
    <property type="match status" value="1"/>
</dbReference>
<dbReference type="CDD" id="cd06187">
    <property type="entry name" value="O2ase_reductase_like"/>
    <property type="match status" value="1"/>
</dbReference>
<dbReference type="InterPro" id="IPR001433">
    <property type="entry name" value="OxRdtase_FAD/NAD-bd"/>
</dbReference>
<dbReference type="Gene3D" id="3.40.50.80">
    <property type="entry name" value="Nucleotide-binding domain of ferredoxin-NADP reductase (FNR) module"/>
    <property type="match status" value="1"/>
</dbReference>
<proteinExistence type="predicted"/>
<dbReference type="PANTHER" id="PTHR47354">
    <property type="entry name" value="NADH OXIDOREDUCTASE HCR"/>
    <property type="match status" value="1"/>
</dbReference>
<dbReference type="PRINTS" id="PR00410">
    <property type="entry name" value="PHEHYDRXLASE"/>
</dbReference>
<dbReference type="Pfam" id="PF00111">
    <property type="entry name" value="Fer2"/>
    <property type="match status" value="1"/>
</dbReference>
<dbReference type="InterPro" id="IPR001041">
    <property type="entry name" value="2Fe-2S_ferredoxin-type"/>
</dbReference>
<dbReference type="Pfam" id="PF00175">
    <property type="entry name" value="NAD_binding_1"/>
    <property type="match status" value="1"/>
</dbReference>
<keyword evidence="5" id="KW-1185">Reference proteome</keyword>
<evidence type="ECO:0000256" key="1">
    <source>
        <dbReference type="ARBA" id="ARBA00034078"/>
    </source>
</evidence>
<dbReference type="PRINTS" id="PR00371">
    <property type="entry name" value="FPNCR"/>
</dbReference>
<dbReference type="PROSITE" id="PS51085">
    <property type="entry name" value="2FE2S_FER_2"/>
    <property type="match status" value="1"/>
</dbReference>
<dbReference type="InterPro" id="IPR050415">
    <property type="entry name" value="MRET"/>
</dbReference>
<dbReference type="InterPro" id="IPR001709">
    <property type="entry name" value="Flavoprot_Pyr_Nucl_cyt_Rdtase"/>
</dbReference>
<organism evidence="4 5">
    <name type="scientific">Microvirga guangxiensis</name>
    <dbReference type="NCBI Taxonomy" id="549386"/>
    <lineage>
        <taxon>Bacteria</taxon>
        <taxon>Pseudomonadati</taxon>
        <taxon>Pseudomonadota</taxon>
        <taxon>Alphaproteobacteria</taxon>
        <taxon>Hyphomicrobiales</taxon>
        <taxon>Methylobacteriaceae</taxon>
        <taxon>Microvirga</taxon>
    </lineage>
</organism>
<dbReference type="SUPFAM" id="SSF52343">
    <property type="entry name" value="Ferredoxin reductase-like, C-terminal NADP-linked domain"/>
    <property type="match status" value="1"/>
</dbReference>
<dbReference type="Gene3D" id="3.10.20.30">
    <property type="match status" value="1"/>
</dbReference>
<evidence type="ECO:0000259" key="3">
    <source>
        <dbReference type="PROSITE" id="PS51384"/>
    </source>
</evidence>
<dbReference type="AlphaFoldDB" id="A0A1G5HM72"/>
<dbReference type="EMBL" id="FMVJ01000005">
    <property type="protein sequence ID" value="SCY64876.1"/>
    <property type="molecule type" value="Genomic_DNA"/>
</dbReference>
<dbReference type="RefSeq" id="WP_091133592.1">
    <property type="nucleotide sequence ID" value="NZ_FMVJ01000005.1"/>
</dbReference>
<keyword evidence="4" id="KW-0560">Oxidoreductase</keyword>
<dbReference type="OrthoDB" id="9806195at2"/>
<dbReference type="STRING" id="549386.SAMN02927923_01820"/>